<feature type="binding site" evidence="5">
    <location>
        <position position="233"/>
    </location>
    <ligand>
        <name>Fe cation</name>
        <dbReference type="ChEBI" id="CHEBI:24875"/>
        <note>catalytic</note>
    </ligand>
</feature>
<keyword evidence="3 6" id="KW-0560">Oxidoreductase</keyword>
<dbReference type="EC" id="1.13.11.-" evidence="6"/>
<evidence type="ECO:0000256" key="4">
    <source>
        <dbReference type="ARBA" id="ARBA00023004"/>
    </source>
</evidence>
<evidence type="ECO:0000256" key="2">
    <source>
        <dbReference type="ARBA" id="ARBA00022723"/>
    </source>
</evidence>
<evidence type="ECO:0000256" key="3">
    <source>
        <dbReference type="ARBA" id="ARBA00023002"/>
    </source>
</evidence>
<accession>H0QWT9</accession>
<dbReference type="EMBL" id="BAEH01000023">
    <property type="protein sequence ID" value="GAB17290.1"/>
    <property type="molecule type" value="Genomic_DNA"/>
</dbReference>
<feature type="binding site" evidence="5">
    <location>
        <position position="183"/>
    </location>
    <ligand>
        <name>Fe cation</name>
        <dbReference type="ChEBI" id="CHEBI:24875"/>
        <note>catalytic</note>
    </ligand>
</feature>
<dbReference type="eggNOG" id="COG3670">
    <property type="taxonomic scope" value="Bacteria"/>
</dbReference>
<dbReference type="Pfam" id="PF03055">
    <property type="entry name" value="RPE65"/>
    <property type="match status" value="1"/>
</dbReference>
<feature type="binding site" evidence="5">
    <location>
        <position position="460"/>
    </location>
    <ligand>
        <name>Fe cation</name>
        <dbReference type="ChEBI" id="CHEBI:24875"/>
        <note>catalytic</note>
    </ligand>
</feature>
<sequence length="466" mass="51259">MVATTDPFARPGPVDIAHHAHLTGVFAPQREEIDVDGLEVRGQIPPDLNGAYLRNGPNPRFDPIGHYVYPLDGDGMVHRLTLRDGRAAYLNRYVRTPMVVEEERVGHAIWPGVTDLWTPEADEVGADLAGTTRDLPDINVVRHGGRLLAMAEAAPPYRLEPRDLTTLGRETCDGAMAVGSTAHPKLDPETGELVLFNYLLEAPYLTWSVIGPDGQCTRPPTVVDGVTRSLMIHDMALTSKYVVIFLCPLRFDITAAMTGGSVLDWRPDDGTRIALIPRDGSPVIWIDTDPFWVWHFANAYDDGGSVVVDYVQWSYPAGFAKEPTPPVGSLVRATIDPTSRTITRDIRSTRSIEFPRIDDRLSTKRHRWVSTVGKVIEGPGPTTALRFFDLEAGAEHQVSSDGMVYGEPIYLPGADDDYWGAFATDLRDDSSWFVIVPAEDLDAGPVAEIKMPHRVPAGLHGAWLAE</sequence>
<dbReference type="Proteomes" id="UP000035034">
    <property type="component" value="Unassembled WGS sequence"/>
</dbReference>
<dbReference type="GO" id="GO:0016121">
    <property type="term" value="P:carotene catabolic process"/>
    <property type="evidence" value="ECO:0007669"/>
    <property type="project" value="TreeGrafter"/>
</dbReference>
<evidence type="ECO:0000313" key="8">
    <source>
        <dbReference type="Proteomes" id="UP000035034"/>
    </source>
</evidence>
<keyword evidence="2 5" id="KW-0479">Metal-binding</keyword>
<keyword evidence="4 5" id="KW-0408">Iron</keyword>
<dbReference type="GO" id="GO:0046872">
    <property type="term" value="F:metal ion binding"/>
    <property type="evidence" value="ECO:0007669"/>
    <property type="project" value="UniProtKB-KW"/>
</dbReference>
<dbReference type="InterPro" id="IPR004294">
    <property type="entry name" value="Carotenoid_Oase"/>
</dbReference>
<proteinExistence type="inferred from homology"/>
<name>H0QWT9_9ACTN</name>
<dbReference type="PANTHER" id="PTHR10543">
    <property type="entry name" value="BETA-CAROTENE DIOXYGENASE"/>
    <property type="match status" value="1"/>
</dbReference>
<comment type="caution">
    <text evidence="7">The sequence shown here is derived from an EMBL/GenBank/DDBJ whole genome shotgun (WGS) entry which is preliminary data.</text>
</comment>
<dbReference type="STRING" id="1077974.GOEFS_023_00070"/>
<organism evidence="7 8">
    <name type="scientific">Gordonia effusa NBRC 100432</name>
    <dbReference type="NCBI Taxonomy" id="1077974"/>
    <lineage>
        <taxon>Bacteria</taxon>
        <taxon>Bacillati</taxon>
        <taxon>Actinomycetota</taxon>
        <taxon>Actinomycetes</taxon>
        <taxon>Mycobacteriales</taxon>
        <taxon>Gordoniaceae</taxon>
        <taxon>Gordonia</taxon>
    </lineage>
</organism>
<keyword evidence="6 7" id="KW-0223">Dioxygenase</keyword>
<dbReference type="GO" id="GO:0010436">
    <property type="term" value="F:carotenoid dioxygenase activity"/>
    <property type="evidence" value="ECO:0007669"/>
    <property type="project" value="TreeGrafter"/>
</dbReference>
<dbReference type="RefSeq" id="WP_007316628.1">
    <property type="nucleotide sequence ID" value="NZ_BAEH01000023.1"/>
</dbReference>
<evidence type="ECO:0000256" key="1">
    <source>
        <dbReference type="ARBA" id="ARBA00006787"/>
    </source>
</evidence>
<dbReference type="OrthoDB" id="6636843at2"/>
<evidence type="ECO:0000256" key="6">
    <source>
        <dbReference type="RuleBase" id="RU364048"/>
    </source>
</evidence>
<protein>
    <recommendedName>
        <fullName evidence="6">Dioxygenase</fullName>
        <ecNumber evidence="6">1.13.11.-</ecNumber>
    </recommendedName>
</protein>
<comment type="cofactor">
    <cofactor evidence="5 6">
        <name>Fe(2+)</name>
        <dbReference type="ChEBI" id="CHEBI:29033"/>
    </cofactor>
    <text evidence="5 6">Binds 1 Fe(2+) ion per subunit.</text>
</comment>
<comment type="similarity">
    <text evidence="1 6">Belongs to the carotenoid oxygenase family.</text>
</comment>
<dbReference type="PANTHER" id="PTHR10543:SF89">
    <property type="entry name" value="CAROTENOID 9,10(9',10')-CLEAVAGE DIOXYGENASE 1"/>
    <property type="match status" value="1"/>
</dbReference>
<dbReference type="AlphaFoldDB" id="H0QWT9"/>
<gene>
    <name evidence="7" type="ORF">GOEFS_023_00070</name>
</gene>
<evidence type="ECO:0000313" key="7">
    <source>
        <dbReference type="EMBL" id="GAB17290.1"/>
    </source>
</evidence>
<feature type="binding site" evidence="5">
    <location>
        <position position="295"/>
    </location>
    <ligand>
        <name>Fe cation</name>
        <dbReference type="ChEBI" id="CHEBI:24875"/>
        <note>catalytic</note>
    </ligand>
</feature>
<keyword evidence="8" id="KW-1185">Reference proteome</keyword>
<reference evidence="7 8" key="1">
    <citation type="submission" date="2011-12" db="EMBL/GenBank/DDBJ databases">
        <title>Whole genome shotgun sequence of Gordonia effusa NBRC 100432.</title>
        <authorList>
            <person name="Yoshida I."/>
            <person name="Takarada H."/>
            <person name="Hosoyama A."/>
            <person name="Tsuchikane K."/>
            <person name="Katsumata H."/>
            <person name="Yamazaki S."/>
            <person name="Fujita N."/>
        </authorList>
    </citation>
    <scope>NUCLEOTIDE SEQUENCE [LARGE SCALE GENOMIC DNA]</scope>
    <source>
        <strain evidence="7 8">NBRC 100432</strain>
    </source>
</reference>
<evidence type="ECO:0000256" key="5">
    <source>
        <dbReference type="PIRSR" id="PIRSR604294-1"/>
    </source>
</evidence>